<evidence type="ECO:0000313" key="2">
    <source>
        <dbReference type="Proteomes" id="UP000054324"/>
    </source>
</evidence>
<gene>
    <name evidence="1" type="ORF">T265_03722</name>
</gene>
<organism evidence="1 2">
    <name type="scientific">Opisthorchis viverrini</name>
    <name type="common">Southeast Asian liver fluke</name>
    <dbReference type="NCBI Taxonomy" id="6198"/>
    <lineage>
        <taxon>Eukaryota</taxon>
        <taxon>Metazoa</taxon>
        <taxon>Spiralia</taxon>
        <taxon>Lophotrochozoa</taxon>
        <taxon>Platyhelminthes</taxon>
        <taxon>Trematoda</taxon>
        <taxon>Digenea</taxon>
        <taxon>Opisthorchiida</taxon>
        <taxon>Opisthorchiata</taxon>
        <taxon>Opisthorchiidae</taxon>
        <taxon>Opisthorchis</taxon>
    </lineage>
</organism>
<dbReference type="CTD" id="20317909"/>
<dbReference type="AlphaFoldDB" id="A0A075A2G1"/>
<dbReference type="RefSeq" id="XP_009166533.1">
    <property type="nucleotide sequence ID" value="XM_009168269.1"/>
</dbReference>
<evidence type="ECO:0000313" key="1">
    <source>
        <dbReference type="EMBL" id="KER29705.1"/>
    </source>
</evidence>
<proteinExistence type="predicted"/>
<dbReference type="KEGG" id="ovi:T265_03722"/>
<name>A0A075A2G1_OPIVI</name>
<dbReference type="EMBL" id="KL596673">
    <property type="protein sequence ID" value="KER29705.1"/>
    <property type="molecule type" value="Genomic_DNA"/>
</dbReference>
<dbReference type="GeneID" id="20317909"/>
<dbReference type="Proteomes" id="UP000054324">
    <property type="component" value="Unassembled WGS sequence"/>
</dbReference>
<keyword evidence="2" id="KW-1185">Reference proteome</keyword>
<sequence>MLGERINSHLINNKQLTNALVADSGVGVFQLDQVAIYSSKELLHFKAKLDDLTFISAKRAMTLRVFFFYSWSRKYLFIGVSGSNYQFNNMPGDISNP</sequence>
<accession>A0A075A2G1</accession>
<protein>
    <submittedName>
        <fullName evidence="1">Uncharacterized protein</fullName>
    </submittedName>
</protein>
<reference evidence="1 2" key="1">
    <citation type="submission" date="2013-11" db="EMBL/GenBank/DDBJ databases">
        <title>Opisthorchis viverrini - life in the bile duct.</title>
        <authorList>
            <person name="Young N.D."/>
            <person name="Nagarajan N."/>
            <person name="Lin S.J."/>
            <person name="Korhonen P.K."/>
            <person name="Jex A.R."/>
            <person name="Hall R.S."/>
            <person name="Safavi-Hemami H."/>
            <person name="Kaewkong W."/>
            <person name="Bertrand D."/>
            <person name="Gao S."/>
            <person name="Seet Q."/>
            <person name="Wongkham S."/>
            <person name="Teh B.T."/>
            <person name="Wongkham C."/>
            <person name="Intapan P.M."/>
            <person name="Maleewong W."/>
            <person name="Yang X."/>
            <person name="Hu M."/>
            <person name="Wang Z."/>
            <person name="Hofmann A."/>
            <person name="Sternberg P.W."/>
            <person name="Tan P."/>
            <person name="Wang J."/>
            <person name="Gasser R.B."/>
        </authorList>
    </citation>
    <scope>NUCLEOTIDE SEQUENCE [LARGE SCALE GENOMIC DNA]</scope>
</reference>